<evidence type="ECO:0000256" key="7">
    <source>
        <dbReference type="ARBA" id="ARBA00022989"/>
    </source>
</evidence>
<feature type="transmembrane region" description="Helical" evidence="10">
    <location>
        <begin position="398"/>
        <end position="417"/>
    </location>
</feature>
<dbReference type="InterPro" id="IPR037654">
    <property type="entry name" value="Big1"/>
</dbReference>
<proteinExistence type="inferred from homology"/>
<keyword evidence="5" id="KW-0732">Signal</keyword>
<organism evidence="12 13">
    <name type="scientific">Exophiala mesophila</name>
    <name type="common">Black yeast-like fungus</name>
    <dbReference type="NCBI Taxonomy" id="212818"/>
    <lineage>
        <taxon>Eukaryota</taxon>
        <taxon>Fungi</taxon>
        <taxon>Dikarya</taxon>
        <taxon>Ascomycota</taxon>
        <taxon>Pezizomycotina</taxon>
        <taxon>Eurotiomycetes</taxon>
        <taxon>Chaetothyriomycetidae</taxon>
        <taxon>Chaetothyriales</taxon>
        <taxon>Herpotrichiellaceae</taxon>
        <taxon>Exophiala</taxon>
    </lineage>
</organism>
<comment type="caution">
    <text evidence="12">The sequence shown here is derived from an EMBL/GenBank/DDBJ whole genome shotgun (WGS) entry which is preliminary data.</text>
</comment>
<evidence type="ECO:0000313" key="12">
    <source>
        <dbReference type="EMBL" id="RVX72246.1"/>
    </source>
</evidence>
<keyword evidence="8 10" id="KW-0472">Membrane</keyword>
<dbReference type="GO" id="GO:0009272">
    <property type="term" value="P:fungal-type cell wall biogenesis"/>
    <property type="evidence" value="ECO:0007669"/>
    <property type="project" value="TreeGrafter"/>
</dbReference>
<evidence type="ECO:0000256" key="10">
    <source>
        <dbReference type="SAM" id="Phobius"/>
    </source>
</evidence>
<keyword evidence="7 10" id="KW-1133">Transmembrane helix</keyword>
<feature type="domain" description="V-type proton ATPase subunit S1/VOA1 transmembrane" evidence="11">
    <location>
        <begin position="397"/>
        <end position="432"/>
    </location>
</feature>
<evidence type="ECO:0000259" key="11">
    <source>
        <dbReference type="Pfam" id="PF20520"/>
    </source>
</evidence>
<evidence type="ECO:0000256" key="8">
    <source>
        <dbReference type="ARBA" id="ARBA00023136"/>
    </source>
</evidence>
<dbReference type="OrthoDB" id="9985059at2759"/>
<evidence type="ECO:0000256" key="3">
    <source>
        <dbReference type="ARBA" id="ARBA00022089"/>
    </source>
</evidence>
<evidence type="ECO:0000256" key="9">
    <source>
        <dbReference type="ARBA" id="ARBA00023316"/>
    </source>
</evidence>
<dbReference type="GO" id="GO:0071555">
    <property type="term" value="P:cell wall organization"/>
    <property type="evidence" value="ECO:0007669"/>
    <property type="project" value="UniProtKB-KW"/>
</dbReference>
<keyword evidence="4 10" id="KW-0812">Transmembrane</keyword>
<keyword evidence="6" id="KW-0256">Endoplasmic reticulum</keyword>
<name>A0A438N8Y8_EXOME</name>
<dbReference type="Pfam" id="PF20520">
    <property type="entry name" value="Ac45-VOA1_TM"/>
    <property type="match status" value="1"/>
</dbReference>
<dbReference type="InterPro" id="IPR046756">
    <property type="entry name" value="VAS1/VOA1_TM"/>
</dbReference>
<reference evidence="12 13" key="1">
    <citation type="submission" date="2017-03" db="EMBL/GenBank/DDBJ databases">
        <title>Genomes of endolithic fungi from Antarctica.</title>
        <authorList>
            <person name="Coleine C."/>
            <person name="Masonjones S."/>
            <person name="Stajich J.E."/>
        </authorList>
    </citation>
    <scope>NUCLEOTIDE SEQUENCE [LARGE SCALE GENOMIC DNA]</scope>
    <source>
        <strain evidence="12 13">CCFEE 6314</strain>
    </source>
</reference>
<comment type="subcellular location">
    <subcellularLocation>
        <location evidence="1">Endoplasmic reticulum membrane</location>
        <topology evidence="1">Single-pass type I membrane protein</topology>
    </subcellularLocation>
</comment>
<dbReference type="PANTHER" id="PTHR28285">
    <property type="entry name" value="PROTEIN BIG1"/>
    <property type="match status" value="1"/>
</dbReference>
<keyword evidence="9" id="KW-0961">Cell wall biogenesis/degradation</keyword>
<accession>A0A438N8Y8</accession>
<evidence type="ECO:0000256" key="2">
    <source>
        <dbReference type="ARBA" id="ARBA00008203"/>
    </source>
</evidence>
<dbReference type="GO" id="GO:0006078">
    <property type="term" value="P:(1-&gt;6)-beta-D-glucan biosynthetic process"/>
    <property type="evidence" value="ECO:0007669"/>
    <property type="project" value="TreeGrafter"/>
</dbReference>
<comment type="similarity">
    <text evidence="2">Belongs to the BIG1 family.</text>
</comment>
<protein>
    <recommendedName>
        <fullName evidence="3">Protein BIG1</fullName>
    </recommendedName>
</protein>
<evidence type="ECO:0000256" key="5">
    <source>
        <dbReference type="ARBA" id="ARBA00022729"/>
    </source>
</evidence>
<evidence type="ECO:0000256" key="4">
    <source>
        <dbReference type="ARBA" id="ARBA00022692"/>
    </source>
</evidence>
<dbReference type="PANTHER" id="PTHR28285:SF1">
    <property type="entry name" value="PROTEIN BIG1"/>
    <property type="match status" value="1"/>
</dbReference>
<dbReference type="AlphaFoldDB" id="A0A438N8Y8"/>
<evidence type="ECO:0000313" key="13">
    <source>
        <dbReference type="Proteomes" id="UP000288859"/>
    </source>
</evidence>
<gene>
    <name evidence="12" type="ORF">B0A52_04450</name>
</gene>
<dbReference type="VEuPathDB" id="FungiDB:PV10_02137"/>
<sequence>MSVTNLPKVKEFHSVHDTWDVGASKLKWWEDDVAIAVAIGLLIWDGDTAPGHVFIHHGNSAGATQAAEKQSIKSAGAIADTVDSGGDCDNCLLLSSSSSTTLTVDHPVDHPHISFFEALAMRFSALSALVLAARSAYGYVDSQPFFMFSTSELLTSSSTLQSAASVTSDIGLSLSKCPSDYYILIEQHGVSGRDYQSKKNIPFLAQRLAHNPNGGVRSSITIPDVIGEINVETWIELLQSTCGVKTIQIDASEGEIPTNIGPDPTLIRVKLSGGSSKKSIDRLAKNDVFFASIFDVLPTESYTVLYTTTRSCKKSTQAASHLESTSYEMDSTLQEAIHLGLKRDLGDLASDASKAENQTLIDGPLFDRYQFFTPGTHAPILAQIWASITKALTNPAPGIFMGLLAGFFLLSILYVAISAISSLQVTYAAFDKETGALAGKKTQ</sequence>
<dbReference type="EMBL" id="NAJM01000013">
    <property type="protein sequence ID" value="RVX72246.1"/>
    <property type="molecule type" value="Genomic_DNA"/>
</dbReference>
<evidence type="ECO:0000256" key="6">
    <source>
        <dbReference type="ARBA" id="ARBA00022824"/>
    </source>
</evidence>
<dbReference type="Proteomes" id="UP000288859">
    <property type="component" value="Unassembled WGS sequence"/>
</dbReference>
<evidence type="ECO:0000256" key="1">
    <source>
        <dbReference type="ARBA" id="ARBA00004115"/>
    </source>
</evidence>
<dbReference type="GO" id="GO:0005789">
    <property type="term" value="C:endoplasmic reticulum membrane"/>
    <property type="evidence" value="ECO:0007669"/>
    <property type="project" value="UniProtKB-SubCell"/>
</dbReference>